<dbReference type="AlphaFoldDB" id="A0A2A5S0K6"/>
<comment type="caution">
    <text evidence="3">The sequence shown here is derived from an EMBL/GenBank/DDBJ whole genome shotgun (WGS) entry which is preliminary data.</text>
</comment>
<sequence length="353" mass="41004">MKGGVFTIAKAKFVTAKLDWIKIRLWEQPEIIINELLGIEIMDCELSDGQLRFYDYDSYYSYGLIHVYTYRNALSTPDCCIQLSGQACTQLEIILESKSLTWAKFFQVALEICEKVEFLRLDCALDDKNRVPYFTVEKLISKAKKNLYWSNGREYSINESKYRLTTGKTLNIGCRTSDLMCRIYNKAIEQAKMTGNDISDFGSWNRIEIELKREPANDMARKIAYENESLENLIRAVLRQELRFYTDSSKNTICRFWDKFLLKISPIKLNRKYEVTTLQSSANWLEEHGGLATYQAFVFLSENNALGNLNDLRFQKKDFSRGLSERMIAHLVSIGRTDLIPAVHARTKKEKEN</sequence>
<evidence type="ECO:0000259" key="1">
    <source>
        <dbReference type="Pfam" id="PF02486"/>
    </source>
</evidence>
<dbReference type="Proteomes" id="UP000218282">
    <property type="component" value="Unassembled WGS sequence"/>
</dbReference>
<protein>
    <submittedName>
        <fullName evidence="3">Uncharacterized protein</fullName>
    </submittedName>
</protein>
<organism evidence="3 4">
    <name type="scientific">Pseudolactococcus piscium</name>
    <dbReference type="NCBI Taxonomy" id="1364"/>
    <lineage>
        <taxon>Bacteria</taxon>
        <taxon>Bacillati</taxon>
        <taxon>Bacillota</taxon>
        <taxon>Bacilli</taxon>
        <taxon>Lactobacillales</taxon>
        <taxon>Streptococcaceae</taxon>
        <taxon>Pseudolactococcus</taxon>
    </lineage>
</organism>
<evidence type="ECO:0000313" key="4">
    <source>
        <dbReference type="Proteomes" id="UP000218282"/>
    </source>
</evidence>
<evidence type="ECO:0000259" key="2">
    <source>
        <dbReference type="Pfam" id="PF18106"/>
    </source>
</evidence>
<reference evidence="3 4" key="1">
    <citation type="submission" date="2014-12" db="EMBL/GenBank/DDBJ databases">
        <title>Draft genome sequences of 10 type strains of Lactococcus.</title>
        <authorList>
            <person name="Sun Z."/>
            <person name="Zhong Z."/>
            <person name="Liu W."/>
            <person name="Zhang W."/>
            <person name="Zhang H."/>
        </authorList>
    </citation>
    <scope>NUCLEOTIDE SEQUENCE [LARGE SCALE GENOMIC DNA]</scope>
    <source>
        <strain evidence="3 4">DSM 6634</strain>
    </source>
</reference>
<evidence type="ECO:0000313" key="3">
    <source>
        <dbReference type="EMBL" id="PCS07032.1"/>
    </source>
</evidence>
<name>A0A2A5S0K6_9LACT</name>
<feature type="domain" description="Replication initiation protein-like C-terminal" evidence="1">
    <location>
        <begin position="117"/>
        <end position="288"/>
    </location>
</feature>
<accession>A0A2A5S0K6</accession>
<dbReference type="InterPro" id="IPR040819">
    <property type="entry name" value="Rol_Rep_N"/>
</dbReference>
<gene>
    <name evidence="3" type="ORF">RU86_GL002144</name>
</gene>
<dbReference type="Pfam" id="PF18106">
    <property type="entry name" value="Rol_Rep_N"/>
    <property type="match status" value="1"/>
</dbReference>
<keyword evidence="4" id="KW-1185">Reference proteome</keyword>
<dbReference type="EMBL" id="JXJW01000008">
    <property type="protein sequence ID" value="PCS07032.1"/>
    <property type="molecule type" value="Genomic_DNA"/>
</dbReference>
<dbReference type="InterPro" id="IPR003491">
    <property type="entry name" value="REP-like_C"/>
</dbReference>
<dbReference type="Pfam" id="PF02486">
    <property type="entry name" value="Rep_trans"/>
    <property type="match status" value="1"/>
</dbReference>
<dbReference type="RefSeq" id="WP_096814324.1">
    <property type="nucleotide sequence ID" value="NZ_JXJW01000008.1"/>
</dbReference>
<proteinExistence type="predicted"/>
<feature type="domain" description="Rolling Circle replication initiation protein N-terminal" evidence="2">
    <location>
        <begin position="16"/>
        <end position="107"/>
    </location>
</feature>